<evidence type="ECO:0000256" key="2">
    <source>
        <dbReference type="ARBA" id="ARBA00003690"/>
    </source>
</evidence>
<proteinExistence type="inferred from homology"/>
<reference evidence="17" key="1">
    <citation type="submission" date="2021-05" db="EMBL/GenBank/DDBJ databases">
        <authorList>
            <person name="Alioto T."/>
            <person name="Alioto T."/>
            <person name="Gomez Garrido J."/>
        </authorList>
    </citation>
    <scope>NUCLEOTIDE SEQUENCE</scope>
</reference>
<dbReference type="GO" id="GO:0004497">
    <property type="term" value="F:monooxygenase activity"/>
    <property type="evidence" value="ECO:0007669"/>
    <property type="project" value="UniProtKB-KW"/>
</dbReference>
<protein>
    <submittedName>
        <fullName evidence="17">Cytochrome P450 9e2</fullName>
    </submittedName>
</protein>
<dbReference type="GO" id="GO:0005506">
    <property type="term" value="F:iron ion binding"/>
    <property type="evidence" value="ECO:0007669"/>
    <property type="project" value="InterPro"/>
</dbReference>
<dbReference type="PANTHER" id="PTHR24292:SF54">
    <property type="entry name" value="CYP9F3-RELATED"/>
    <property type="match status" value="1"/>
</dbReference>
<dbReference type="SUPFAM" id="SSF48264">
    <property type="entry name" value="Cytochrome P450"/>
    <property type="match status" value="1"/>
</dbReference>
<evidence type="ECO:0000256" key="3">
    <source>
        <dbReference type="ARBA" id="ARBA00004174"/>
    </source>
</evidence>
<dbReference type="InterPro" id="IPR002403">
    <property type="entry name" value="Cyt_P450_E_grp-IV"/>
</dbReference>
<keyword evidence="7 14" id="KW-0479">Metal-binding</keyword>
<dbReference type="Gene3D" id="1.10.630.10">
    <property type="entry name" value="Cytochrome P450"/>
    <property type="match status" value="1"/>
</dbReference>
<keyword evidence="9" id="KW-0492">Microsome</keyword>
<feature type="transmembrane region" description="Helical" evidence="16">
    <location>
        <begin position="228"/>
        <end position="249"/>
    </location>
</feature>
<evidence type="ECO:0000256" key="8">
    <source>
        <dbReference type="ARBA" id="ARBA00022824"/>
    </source>
</evidence>
<evidence type="ECO:0000256" key="10">
    <source>
        <dbReference type="ARBA" id="ARBA00023002"/>
    </source>
</evidence>
<dbReference type="GO" id="GO:0016705">
    <property type="term" value="F:oxidoreductase activity, acting on paired donors, with incorporation or reduction of molecular oxygen"/>
    <property type="evidence" value="ECO:0007669"/>
    <property type="project" value="InterPro"/>
</dbReference>
<dbReference type="Pfam" id="PF00067">
    <property type="entry name" value="p450"/>
    <property type="match status" value="1"/>
</dbReference>
<dbReference type="PANTHER" id="PTHR24292">
    <property type="entry name" value="CYTOCHROME P450"/>
    <property type="match status" value="1"/>
</dbReference>
<dbReference type="InterPro" id="IPR050476">
    <property type="entry name" value="Insect_CytP450_Detox"/>
</dbReference>
<keyword evidence="12 15" id="KW-0503">Monooxygenase</keyword>
<dbReference type="EMBL" id="HBUF01571807">
    <property type="protein sequence ID" value="CAG6766891.1"/>
    <property type="molecule type" value="Transcribed_RNA"/>
</dbReference>
<comment type="cofactor">
    <cofactor evidence="1 14">
        <name>heme</name>
        <dbReference type="ChEBI" id="CHEBI:30413"/>
    </cofactor>
</comment>
<evidence type="ECO:0000256" key="15">
    <source>
        <dbReference type="RuleBase" id="RU000461"/>
    </source>
</evidence>
<dbReference type="InterPro" id="IPR001128">
    <property type="entry name" value="Cyt_P450"/>
</dbReference>
<evidence type="ECO:0000256" key="4">
    <source>
        <dbReference type="ARBA" id="ARBA00004406"/>
    </source>
</evidence>
<dbReference type="FunFam" id="1.10.630.10:FF:000042">
    <property type="entry name" value="Cytochrome P450"/>
    <property type="match status" value="1"/>
</dbReference>
<evidence type="ECO:0000256" key="5">
    <source>
        <dbReference type="ARBA" id="ARBA00010617"/>
    </source>
</evidence>
<evidence type="ECO:0000256" key="6">
    <source>
        <dbReference type="ARBA" id="ARBA00022617"/>
    </source>
</evidence>
<comment type="similarity">
    <text evidence="5 15">Belongs to the cytochrome P450 family.</text>
</comment>
<evidence type="ECO:0000313" key="17">
    <source>
        <dbReference type="EMBL" id="CAG6766891.1"/>
    </source>
</evidence>
<keyword evidence="16" id="KW-0812">Transmembrane</keyword>
<dbReference type="AlphaFoldDB" id="A0A8D9AKK2"/>
<name>A0A8D9AKK2_9HEMI</name>
<evidence type="ECO:0000256" key="13">
    <source>
        <dbReference type="ARBA" id="ARBA00023136"/>
    </source>
</evidence>
<keyword evidence="8" id="KW-0256">Endoplasmic reticulum</keyword>
<comment type="subcellular location">
    <subcellularLocation>
        <location evidence="4">Endoplasmic reticulum membrane</location>
        <topology evidence="4">Peripheral membrane protein</topology>
    </subcellularLocation>
    <subcellularLocation>
        <location evidence="3">Microsome membrane</location>
        <topology evidence="3">Peripheral membrane protein</topology>
    </subcellularLocation>
</comment>
<feature type="transmembrane region" description="Helical" evidence="16">
    <location>
        <begin position="6"/>
        <end position="26"/>
    </location>
</feature>
<evidence type="ECO:0000256" key="12">
    <source>
        <dbReference type="ARBA" id="ARBA00023033"/>
    </source>
</evidence>
<dbReference type="InterPro" id="IPR036396">
    <property type="entry name" value="Cyt_P450_sf"/>
</dbReference>
<dbReference type="PROSITE" id="PS00086">
    <property type="entry name" value="CYTOCHROME_P450"/>
    <property type="match status" value="1"/>
</dbReference>
<sequence>MDNLISLITSWPAILITVASFLYWHFTKSFDHWKKKGVVFEKPVFLFGNIKDRMLFRKAFHEFQLETYKKFKGNPFAGLFEGRRPSLMLLDPELIKCVMVRDFEHFVDRPTFRLRSPAYMRHMLINLKGHDWKQVRQIMTPAFTSGKLKQMFSLVDQCGRQMEEYFDSNITPDNPKLSLEMKEFQGRFTLDVIATCAFGVESNSIKFPDSELISMMSKFGDIPLYKRLALFAIILFIPMFARFIPLSFFNTTVMQYLQRLVQKVTQARKTGDIKRNDFLQLMIEHQDPDTSSHSDDVLKLYPSDSNPVKQIPYLRPDTVTAQAILFLIAGYETSSTLLTFACYELSVNPDIQDMLRAHVNEVLDKHDGQVTYEALQEMNYLEMVLNETLRLHPPVARVDRHCTMDYTLPSTNISIKAGDSVNVPIMGLHYDPEYYPDPYTFDPERFTPAEKAKRSPYVFLPFGAGPRNCIGLRFAVLSTKLAMVYMIREFKLVRTERTKFEYNKYLNLLNAKDGIHLDVERM</sequence>
<evidence type="ECO:0000256" key="9">
    <source>
        <dbReference type="ARBA" id="ARBA00022848"/>
    </source>
</evidence>
<evidence type="ECO:0000256" key="1">
    <source>
        <dbReference type="ARBA" id="ARBA00001971"/>
    </source>
</evidence>
<keyword evidence="16" id="KW-1133">Transmembrane helix</keyword>
<evidence type="ECO:0000256" key="16">
    <source>
        <dbReference type="SAM" id="Phobius"/>
    </source>
</evidence>
<evidence type="ECO:0000256" key="11">
    <source>
        <dbReference type="ARBA" id="ARBA00023004"/>
    </source>
</evidence>
<evidence type="ECO:0000256" key="14">
    <source>
        <dbReference type="PIRSR" id="PIRSR602403-1"/>
    </source>
</evidence>
<keyword evidence="6 14" id="KW-0349">Heme</keyword>
<keyword evidence="10 15" id="KW-0560">Oxidoreductase</keyword>
<accession>A0A8D9AKK2</accession>
<dbReference type="InterPro" id="IPR017972">
    <property type="entry name" value="Cyt_P450_CS"/>
</dbReference>
<keyword evidence="13 16" id="KW-0472">Membrane</keyword>
<dbReference type="PRINTS" id="PR00465">
    <property type="entry name" value="EP450IV"/>
</dbReference>
<organism evidence="17">
    <name type="scientific">Cacopsylla melanoneura</name>
    <dbReference type="NCBI Taxonomy" id="428564"/>
    <lineage>
        <taxon>Eukaryota</taxon>
        <taxon>Metazoa</taxon>
        <taxon>Ecdysozoa</taxon>
        <taxon>Arthropoda</taxon>
        <taxon>Hexapoda</taxon>
        <taxon>Insecta</taxon>
        <taxon>Pterygota</taxon>
        <taxon>Neoptera</taxon>
        <taxon>Paraneoptera</taxon>
        <taxon>Hemiptera</taxon>
        <taxon>Sternorrhyncha</taxon>
        <taxon>Psylloidea</taxon>
        <taxon>Psyllidae</taxon>
        <taxon>Psyllinae</taxon>
        <taxon>Cacopsylla</taxon>
    </lineage>
</organism>
<dbReference type="CDD" id="cd11056">
    <property type="entry name" value="CYP6-like"/>
    <property type="match status" value="1"/>
</dbReference>
<evidence type="ECO:0000256" key="7">
    <source>
        <dbReference type="ARBA" id="ARBA00022723"/>
    </source>
</evidence>
<keyword evidence="11 14" id="KW-0408">Iron</keyword>
<dbReference type="GO" id="GO:0020037">
    <property type="term" value="F:heme binding"/>
    <property type="evidence" value="ECO:0007669"/>
    <property type="project" value="InterPro"/>
</dbReference>
<comment type="function">
    <text evidence="2">May be involved in the metabolism of insect hormones and in the breakdown of synthetic insecticides.</text>
</comment>
<dbReference type="PRINTS" id="PR00385">
    <property type="entry name" value="P450"/>
</dbReference>
<dbReference type="GO" id="GO:0005789">
    <property type="term" value="C:endoplasmic reticulum membrane"/>
    <property type="evidence" value="ECO:0007669"/>
    <property type="project" value="UniProtKB-SubCell"/>
</dbReference>
<feature type="binding site" description="axial binding residue" evidence="14">
    <location>
        <position position="469"/>
    </location>
    <ligand>
        <name>heme</name>
        <dbReference type="ChEBI" id="CHEBI:30413"/>
    </ligand>
    <ligandPart>
        <name>Fe</name>
        <dbReference type="ChEBI" id="CHEBI:18248"/>
    </ligandPart>
</feature>